<evidence type="ECO:0000313" key="2">
    <source>
        <dbReference type="EMBL" id="SVC98734.1"/>
    </source>
</evidence>
<proteinExistence type="predicted"/>
<reference evidence="2" key="1">
    <citation type="submission" date="2018-05" db="EMBL/GenBank/DDBJ databases">
        <authorList>
            <person name="Lanie J.A."/>
            <person name="Ng W.-L."/>
            <person name="Kazmierczak K.M."/>
            <person name="Andrzejewski T.M."/>
            <person name="Davidsen T.M."/>
            <person name="Wayne K.J."/>
            <person name="Tettelin H."/>
            <person name="Glass J.I."/>
            <person name="Rusch D."/>
            <person name="Podicherti R."/>
            <person name="Tsui H.-C.T."/>
            <person name="Winkler M.E."/>
        </authorList>
    </citation>
    <scope>NUCLEOTIDE SEQUENCE</scope>
</reference>
<evidence type="ECO:0000256" key="1">
    <source>
        <dbReference type="SAM" id="MobiDB-lite"/>
    </source>
</evidence>
<accession>A0A382RM06</accession>
<name>A0A382RM06_9ZZZZ</name>
<dbReference type="AlphaFoldDB" id="A0A382RM06"/>
<organism evidence="2">
    <name type="scientific">marine metagenome</name>
    <dbReference type="NCBI Taxonomy" id="408172"/>
    <lineage>
        <taxon>unclassified sequences</taxon>
        <taxon>metagenomes</taxon>
        <taxon>ecological metagenomes</taxon>
    </lineage>
</organism>
<sequence length="31" mass="3456">MDLFPSSEPHPAALRETKPTPSVDLRTLHVI</sequence>
<gene>
    <name evidence="2" type="ORF">METZ01_LOCUS351588</name>
</gene>
<feature type="region of interest" description="Disordered" evidence="1">
    <location>
        <begin position="1"/>
        <end position="31"/>
    </location>
</feature>
<dbReference type="EMBL" id="UINC01122738">
    <property type="protein sequence ID" value="SVC98734.1"/>
    <property type="molecule type" value="Genomic_DNA"/>
</dbReference>
<protein>
    <submittedName>
        <fullName evidence="2">Uncharacterized protein</fullName>
    </submittedName>
</protein>